<evidence type="ECO:0000256" key="15">
    <source>
        <dbReference type="ARBA" id="ARBA00025707"/>
    </source>
</evidence>
<dbReference type="EC" id="2.3.1.23" evidence="16"/>
<evidence type="ECO:0000256" key="1">
    <source>
        <dbReference type="ARBA" id="ARBA00004141"/>
    </source>
</evidence>
<dbReference type="GO" id="GO:0016020">
    <property type="term" value="C:membrane"/>
    <property type="evidence" value="ECO:0007669"/>
    <property type="project" value="UniProtKB-SubCell"/>
</dbReference>
<evidence type="ECO:0000256" key="16">
    <source>
        <dbReference type="ARBA" id="ARBA00026120"/>
    </source>
</evidence>
<evidence type="ECO:0000256" key="5">
    <source>
        <dbReference type="ARBA" id="ARBA00022516"/>
    </source>
</evidence>
<keyword evidence="21" id="KW-1185">Reference proteome</keyword>
<evidence type="ECO:0000256" key="12">
    <source>
        <dbReference type="ARBA" id="ARBA00023209"/>
    </source>
</evidence>
<comment type="pathway">
    <text evidence="15">Phospholipid metabolism.</text>
</comment>
<proteinExistence type="inferred from homology"/>
<evidence type="ECO:0000256" key="3">
    <source>
        <dbReference type="ARBA" id="ARBA00005074"/>
    </source>
</evidence>
<dbReference type="Proteomes" id="UP000838756">
    <property type="component" value="Unassembled WGS sequence"/>
</dbReference>
<keyword evidence="13" id="KW-1208">Phospholipid metabolism</keyword>
<dbReference type="PANTHER" id="PTHR13906">
    <property type="entry name" value="PORCUPINE"/>
    <property type="match status" value="1"/>
</dbReference>
<dbReference type="PANTHER" id="PTHR13906:SF14">
    <property type="entry name" value="LYSOPHOSPHOLIPID ACYLTRANSFERASE 5"/>
    <property type="match status" value="1"/>
</dbReference>
<evidence type="ECO:0000256" key="8">
    <source>
        <dbReference type="ARBA" id="ARBA00022824"/>
    </source>
</evidence>
<dbReference type="GO" id="GO:0047184">
    <property type="term" value="F:1-acylglycerophosphocholine O-acyltransferase activity"/>
    <property type="evidence" value="ECO:0007669"/>
    <property type="project" value="UniProtKB-EC"/>
</dbReference>
<feature type="transmembrane region" description="Helical" evidence="19">
    <location>
        <begin position="333"/>
        <end position="353"/>
    </location>
</feature>
<dbReference type="GO" id="GO:0030258">
    <property type="term" value="P:lipid modification"/>
    <property type="evidence" value="ECO:0007669"/>
    <property type="project" value="TreeGrafter"/>
</dbReference>
<keyword evidence="11 19" id="KW-0472">Membrane</keyword>
<dbReference type="GO" id="GO:0006656">
    <property type="term" value="P:phosphatidylcholine biosynthetic process"/>
    <property type="evidence" value="ECO:0007669"/>
    <property type="project" value="TreeGrafter"/>
</dbReference>
<comment type="similarity">
    <text evidence="4">Belongs to the membrane-bound acyltransferase family.</text>
</comment>
<accession>A0A8S4QYX4</accession>
<keyword evidence="6" id="KW-0808">Transferase</keyword>
<evidence type="ECO:0000256" key="6">
    <source>
        <dbReference type="ARBA" id="ARBA00022679"/>
    </source>
</evidence>
<evidence type="ECO:0000256" key="9">
    <source>
        <dbReference type="ARBA" id="ARBA00022989"/>
    </source>
</evidence>
<keyword evidence="7 19" id="KW-0812">Transmembrane</keyword>
<evidence type="ECO:0000256" key="4">
    <source>
        <dbReference type="ARBA" id="ARBA00010323"/>
    </source>
</evidence>
<sequence>MTYLLVGYVMTESEDYDITWTMPHCVLTLKLIALAFDLWDGKKMLRGLPLSENNRLTALIDTPTLEELIGFIYFPACFLVGPIFSFRRYLDFITDKFPVNLDREIIASRAMKRLLQGLGYLIAFQVGISVFSMKYMMSDEFWETSIIYRHFYSGLWAHFALYKYISCWLLTEASCIRFGLSFNGYVKKSPEDNLVSTWDGCSNIKLMRFEGATKFQHYIDSFNCNTNYFAAEYVYKRLKFLGNRNLSQFFTLLFLALWHGTRSGYYMTFFNEFIIIYMEKEFESIISKTNLYKKLWASKAKYLLYAFLKTYTIVFMGWSLIPFDLKVFSKWWQLYATLYFSGFIVFLPWAYVYKPALNKLVKWYTPSQ</sequence>
<name>A0A8S4QYX4_9NEOP</name>
<dbReference type="InterPro" id="IPR004299">
    <property type="entry name" value="MBOAT_fam"/>
</dbReference>
<gene>
    <name evidence="20" type="primary">jg727</name>
    <name evidence="20" type="ORF">PAEG_LOCUS7131</name>
</gene>
<feature type="transmembrane region" description="Helical" evidence="19">
    <location>
        <begin position="302"/>
        <end position="321"/>
    </location>
</feature>
<keyword evidence="5" id="KW-0444">Lipid biosynthesis</keyword>
<evidence type="ECO:0000256" key="14">
    <source>
        <dbReference type="ARBA" id="ARBA00023315"/>
    </source>
</evidence>
<evidence type="ECO:0000256" key="13">
    <source>
        <dbReference type="ARBA" id="ARBA00023264"/>
    </source>
</evidence>
<comment type="subcellular location">
    <subcellularLocation>
        <location evidence="2">Endoplasmic reticulum</location>
    </subcellularLocation>
    <subcellularLocation>
        <location evidence="1">Membrane</location>
        <topology evidence="1">Multi-pass membrane protein</topology>
    </subcellularLocation>
</comment>
<dbReference type="EMBL" id="CAKXAJ010021292">
    <property type="protein sequence ID" value="CAH2226425.1"/>
    <property type="molecule type" value="Genomic_DNA"/>
</dbReference>
<dbReference type="AlphaFoldDB" id="A0A8S4QYX4"/>
<dbReference type="GO" id="GO:0005783">
    <property type="term" value="C:endoplasmic reticulum"/>
    <property type="evidence" value="ECO:0007669"/>
    <property type="project" value="UniProtKB-SubCell"/>
</dbReference>
<dbReference type="EC" id="2.3.1.n6" evidence="17"/>
<dbReference type="InterPro" id="IPR049941">
    <property type="entry name" value="LPLAT_7/PORCN-like"/>
</dbReference>
<evidence type="ECO:0000256" key="18">
    <source>
        <dbReference type="ARBA" id="ARBA00039721"/>
    </source>
</evidence>
<dbReference type="Pfam" id="PF03062">
    <property type="entry name" value="MBOAT"/>
    <property type="match status" value="1"/>
</dbReference>
<feature type="transmembrane region" description="Helical" evidence="19">
    <location>
        <begin position="156"/>
        <end position="180"/>
    </location>
</feature>
<evidence type="ECO:0000256" key="17">
    <source>
        <dbReference type="ARBA" id="ARBA00038923"/>
    </source>
</evidence>
<keyword evidence="14" id="KW-0012">Acyltransferase</keyword>
<dbReference type="GO" id="GO:0071617">
    <property type="term" value="F:lysophospholipid acyltransferase activity"/>
    <property type="evidence" value="ECO:0007669"/>
    <property type="project" value="TreeGrafter"/>
</dbReference>
<evidence type="ECO:0000256" key="19">
    <source>
        <dbReference type="SAM" id="Phobius"/>
    </source>
</evidence>
<protein>
    <recommendedName>
        <fullName evidence="18">Lysophospholipid acyltransferase 5</fullName>
        <ecNumber evidence="16">2.3.1.23</ecNumber>
        <ecNumber evidence="17">2.3.1.n6</ecNumber>
    </recommendedName>
</protein>
<evidence type="ECO:0000256" key="11">
    <source>
        <dbReference type="ARBA" id="ARBA00023136"/>
    </source>
</evidence>
<evidence type="ECO:0000256" key="7">
    <source>
        <dbReference type="ARBA" id="ARBA00022692"/>
    </source>
</evidence>
<reference evidence="20" key="1">
    <citation type="submission" date="2022-03" db="EMBL/GenBank/DDBJ databases">
        <authorList>
            <person name="Lindestad O."/>
        </authorList>
    </citation>
    <scope>NUCLEOTIDE SEQUENCE</scope>
</reference>
<feature type="transmembrane region" description="Helical" evidence="19">
    <location>
        <begin position="118"/>
        <end position="136"/>
    </location>
</feature>
<evidence type="ECO:0000313" key="20">
    <source>
        <dbReference type="EMBL" id="CAH2226425.1"/>
    </source>
</evidence>
<keyword evidence="12" id="KW-0594">Phospholipid biosynthesis</keyword>
<evidence type="ECO:0000256" key="10">
    <source>
        <dbReference type="ARBA" id="ARBA00023098"/>
    </source>
</evidence>
<organism evidence="20 21">
    <name type="scientific">Pararge aegeria aegeria</name>
    <dbReference type="NCBI Taxonomy" id="348720"/>
    <lineage>
        <taxon>Eukaryota</taxon>
        <taxon>Metazoa</taxon>
        <taxon>Ecdysozoa</taxon>
        <taxon>Arthropoda</taxon>
        <taxon>Hexapoda</taxon>
        <taxon>Insecta</taxon>
        <taxon>Pterygota</taxon>
        <taxon>Neoptera</taxon>
        <taxon>Endopterygota</taxon>
        <taxon>Lepidoptera</taxon>
        <taxon>Glossata</taxon>
        <taxon>Ditrysia</taxon>
        <taxon>Papilionoidea</taxon>
        <taxon>Nymphalidae</taxon>
        <taxon>Satyrinae</taxon>
        <taxon>Satyrini</taxon>
        <taxon>Parargina</taxon>
        <taxon>Pararge</taxon>
    </lineage>
</organism>
<keyword evidence="10" id="KW-0443">Lipid metabolism</keyword>
<keyword evidence="8" id="KW-0256">Endoplasmic reticulum</keyword>
<evidence type="ECO:0000256" key="2">
    <source>
        <dbReference type="ARBA" id="ARBA00004240"/>
    </source>
</evidence>
<comment type="pathway">
    <text evidence="3">Lipid metabolism; phospholipid metabolism.</text>
</comment>
<evidence type="ECO:0000313" key="21">
    <source>
        <dbReference type="Proteomes" id="UP000838756"/>
    </source>
</evidence>
<dbReference type="OrthoDB" id="5974730at2759"/>
<comment type="caution">
    <text evidence="20">The sequence shown here is derived from an EMBL/GenBank/DDBJ whole genome shotgun (WGS) entry which is preliminary data.</text>
</comment>
<keyword evidence="9 19" id="KW-1133">Transmembrane helix</keyword>